<feature type="domain" description="HTH gntR-type" evidence="4">
    <location>
        <begin position="20"/>
        <end position="87"/>
    </location>
</feature>
<name>A0ABW1L139_9PROT</name>
<dbReference type="SMART" id="SM00895">
    <property type="entry name" value="FCD"/>
    <property type="match status" value="1"/>
</dbReference>
<keyword evidence="3" id="KW-0804">Transcription</keyword>
<evidence type="ECO:0000256" key="3">
    <source>
        <dbReference type="ARBA" id="ARBA00023163"/>
    </source>
</evidence>
<evidence type="ECO:0000259" key="4">
    <source>
        <dbReference type="PROSITE" id="PS50949"/>
    </source>
</evidence>
<dbReference type="InterPro" id="IPR036390">
    <property type="entry name" value="WH_DNA-bd_sf"/>
</dbReference>
<dbReference type="PANTHER" id="PTHR43537:SF39">
    <property type="entry name" value="HTH-TYPE TRANSCRIPTIONAL REGULATOR MCBR"/>
    <property type="match status" value="1"/>
</dbReference>
<organism evidence="5 6">
    <name type="scientific">Hyphococcus aureus</name>
    <dbReference type="NCBI Taxonomy" id="2666033"/>
    <lineage>
        <taxon>Bacteria</taxon>
        <taxon>Pseudomonadati</taxon>
        <taxon>Pseudomonadota</taxon>
        <taxon>Alphaproteobacteria</taxon>
        <taxon>Parvularculales</taxon>
        <taxon>Parvularculaceae</taxon>
        <taxon>Hyphococcus</taxon>
    </lineage>
</organism>
<keyword evidence="1" id="KW-0805">Transcription regulation</keyword>
<reference evidence="5 6" key="1">
    <citation type="submission" date="2024-09" db="EMBL/GenBank/DDBJ databases">
        <authorList>
            <person name="Zhang Z.-H."/>
        </authorList>
    </citation>
    <scope>NUCLEOTIDE SEQUENCE [LARGE SCALE GENOMIC DNA]</scope>
    <source>
        <strain evidence="5 6">HHTR114</strain>
    </source>
</reference>
<accession>A0ABW1L139</accession>
<dbReference type="Pfam" id="PF07729">
    <property type="entry name" value="FCD"/>
    <property type="match status" value="1"/>
</dbReference>
<dbReference type="SMART" id="SM00345">
    <property type="entry name" value="HTH_GNTR"/>
    <property type="match status" value="1"/>
</dbReference>
<proteinExistence type="predicted"/>
<dbReference type="Pfam" id="PF00392">
    <property type="entry name" value="GntR"/>
    <property type="match status" value="1"/>
</dbReference>
<dbReference type="Proteomes" id="UP001596116">
    <property type="component" value="Unassembled WGS sequence"/>
</dbReference>
<keyword evidence="2" id="KW-0238">DNA-binding</keyword>
<gene>
    <name evidence="5" type="ORF">ACFMB1_12780</name>
</gene>
<dbReference type="Gene3D" id="1.20.120.530">
    <property type="entry name" value="GntR ligand-binding domain-like"/>
    <property type="match status" value="1"/>
</dbReference>
<dbReference type="InterPro" id="IPR008920">
    <property type="entry name" value="TF_FadR/GntR_C"/>
</dbReference>
<dbReference type="EMBL" id="JBHPON010000002">
    <property type="protein sequence ID" value="MFC6036423.1"/>
    <property type="molecule type" value="Genomic_DNA"/>
</dbReference>
<dbReference type="InterPro" id="IPR036388">
    <property type="entry name" value="WH-like_DNA-bd_sf"/>
</dbReference>
<dbReference type="SUPFAM" id="SSF46785">
    <property type="entry name" value="Winged helix' DNA-binding domain"/>
    <property type="match status" value="1"/>
</dbReference>
<protein>
    <submittedName>
        <fullName evidence="5">GntR family transcriptional regulator</fullName>
    </submittedName>
</protein>
<dbReference type="CDD" id="cd07377">
    <property type="entry name" value="WHTH_GntR"/>
    <property type="match status" value="1"/>
</dbReference>
<sequence length="234" mass="25428">MTALAALDKVSQDNGLSRPAAVHEEVYQRLRRAIISGQLEPGRALSVRGLAAEFGVSAMPAREAIRQLAAQGALEITPTRRVAVARMSKEKLEELCDARLALEPSLAARAAKAPTAAREALAETLTRIDEALDQAIKRGDSADYAKYNSEFHFALYEAPEAPVYLGLVESLWLQTGPFMRVVIGRLGTSSLDDDKHKEIVAALRAGDPETLETAVREDIMQGMSNIVRGYSPEE</sequence>
<keyword evidence="6" id="KW-1185">Reference proteome</keyword>
<dbReference type="InterPro" id="IPR000524">
    <property type="entry name" value="Tscrpt_reg_HTH_GntR"/>
</dbReference>
<comment type="caution">
    <text evidence="5">The sequence shown here is derived from an EMBL/GenBank/DDBJ whole genome shotgun (WGS) entry which is preliminary data.</text>
</comment>
<dbReference type="RefSeq" id="WP_379882345.1">
    <property type="nucleotide sequence ID" value="NZ_JBHPON010000002.1"/>
</dbReference>
<evidence type="ECO:0000313" key="5">
    <source>
        <dbReference type="EMBL" id="MFC6036423.1"/>
    </source>
</evidence>
<dbReference type="PROSITE" id="PS50949">
    <property type="entry name" value="HTH_GNTR"/>
    <property type="match status" value="1"/>
</dbReference>
<dbReference type="Gene3D" id="1.10.10.10">
    <property type="entry name" value="Winged helix-like DNA-binding domain superfamily/Winged helix DNA-binding domain"/>
    <property type="match status" value="1"/>
</dbReference>
<dbReference type="PANTHER" id="PTHR43537">
    <property type="entry name" value="TRANSCRIPTIONAL REGULATOR, GNTR FAMILY"/>
    <property type="match status" value="1"/>
</dbReference>
<evidence type="ECO:0000313" key="6">
    <source>
        <dbReference type="Proteomes" id="UP001596116"/>
    </source>
</evidence>
<dbReference type="SUPFAM" id="SSF48008">
    <property type="entry name" value="GntR ligand-binding domain-like"/>
    <property type="match status" value="1"/>
</dbReference>
<dbReference type="InterPro" id="IPR011711">
    <property type="entry name" value="GntR_C"/>
</dbReference>
<evidence type="ECO:0000256" key="1">
    <source>
        <dbReference type="ARBA" id="ARBA00023015"/>
    </source>
</evidence>
<evidence type="ECO:0000256" key="2">
    <source>
        <dbReference type="ARBA" id="ARBA00023125"/>
    </source>
</evidence>